<feature type="region of interest" description="Disordered" evidence="2">
    <location>
        <begin position="565"/>
        <end position="585"/>
    </location>
</feature>
<keyword evidence="3" id="KW-0472">Membrane</keyword>
<evidence type="ECO:0000256" key="1">
    <source>
        <dbReference type="ARBA" id="ARBA00023242"/>
    </source>
</evidence>
<feature type="transmembrane region" description="Helical" evidence="3">
    <location>
        <begin position="492"/>
        <end position="511"/>
    </location>
</feature>
<dbReference type="GO" id="GO:0000981">
    <property type="term" value="F:DNA-binding transcription factor activity, RNA polymerase II-specific"/>
    <property type="evidence" value="ECO:0007669"/>
    <property type="project" value="InterPro"/>
</dbReference>
<dbReference type="EMBL" id="JAUJFL010000003">
    <property type="protein sequence ID" value="KAK2608350.1"/>
    <property type="molecule type" value="Genomic_DNA"/>
</dbReference>
<dbReference type="CDD" id="cd00067">
    <property type="entry name" value="GAL4"/>
    <property type="match status" value="1"/>
</dbReference>
<evidence type="ECO:0000256" key="3">
    <source>
        <dbReference type="SAM" id="Phobius"/>
    </source>
</evidence>
<organism evidence="5 6">
    <name type="scientific">Phomopsis amygdali</name>
    <name type="common">Fusicoccum amygdali</name>
    <dbReference type="NCBI Taxonomy" id="1214568"/>
    <lineage>
        <taxon>Eukaryota</taxon>
        <taxon>Fungi</taxon>
        <taxon>Dikarya</taxon>
        <taxon>Ascomycota</taxon>
        <taxon>Pezizomycotina</taxon>
        <taxon>Sordariomycetes</taxon>
        <taxon>Sordariomycetidae</taxon>
        <taxon>Diaporthales</taxon>
        <taxon>Diaporthaceae</taxon>
        <taxon>Diaporthe</taxon>
    </lineage>
</organism>
<evidence type="ECO:0000259" key="4">
    <source>
        <dbReference type="Pfam" id="PF04082"/>
    </source>
</evidence>
<accession>A0AAD9W739</accession>
<dbReference type="InterPro" id="IPR001138">
    <property type="entry name" value="Zn2Cys6_DnaBD"/>
</dbReference>
<feature type="domain" description="Xylanolytic transcriptional activator regulatory" evidence="4">
    <location>
        <begin position="164"/>
        <end position="318"/>
    </location>
</feature>
<dbReference type="InterPro" id="IPR050987">
    <property type="entry name" value="AtrR-like"/>
</dbReference>
<dbReference type="AlphaFoldDB" id="A0AAD9W739"/>
<evidence type="ECO:0000313" key="6">
    <source>
        <dbReference type="Proteomes" id="UP001265746"/>
    </source>
</evidence>
<feature type="compositionally biased region" description="Polar residues" evidence="2">
    <location>
        <begin position="570"/>
        <end position="585"/>
    </location>
</feature>
<dbReference type="GO" id="GO:0003677">
    <property type="term" value="F:DNA binding"/>
    <property type="evidence" value="ECO:0007669"/>
    <property type="project" value="InterPro"/>
</dbReference>
<protein>
    <recommendedName>
        <fullName evidence="4">Xylanolytic transcriptional activator regulatory domain-containing protein</fullName>
    </recommendedName>
</protein>
<sequence>MAMATLKSDLGGPRRLAMRRSKLNKSCNQCRQRKVRCLYFATPSSLGPSPAGVTGQEQLSQGLLIDRLLQNPSSSEAVLYDEFSVLKAHERRATSSGLAFFSDRKVDSLTRRIGNSKLRDLVVGIDTALRSRLLTRTDTEISQRLLVPGLRSVQVLADEAAVYIKAYFRHIHASFPFLDRDAFEQKVRSDYLPSMLDESSQFSALYHAVLALGCQCHGGGSFEPGKGKAWDLFLVAMSHVADTKHLGDSLTSLQSIFALTACYLQVNHTILAEATCMALRLRYHTSAIEKNQEECRRIFWVVYHLEKQDSFQARRASVRPHSSYVRNVKQQADTLWQVIADYDIGCPVPLAVASTTGDYDWFLSSIRFARILSTAYEALFSVSASTRPAGSLFAAIDNVRTSLEKWRLLVPVEFRPQEPLHHAHLVDPNTKHIALSTHYYYQHLVIALERLSLRLGGDHETHQEECHHRLVQAAKAVIELTRFIDVEPYTPIFILGIMPLSALFILFDFIVQNPYHADTRANLTLLDIVSGHFSQLEHVSAGALPGNHLSEFAHIARRYVQELPAPPSTMAGTSQQTGNMGQTTTSPAITTPGASLGAGAAKDMAANKYETSVGEIRMEVLDNSNDFDASAYFDDFAGASDFLSDVDK</sequence>
<evidence type="ECO:0000256" key="2">
    <source>
        <dbReference type="SAM" id="MobiDB-lite"/>
    </source>
</evidence>
<comment type="caution">
    <text evidence="5">The sequence shown here is derived from an EMBL/GenBank/DDBJ whole genome shotgun (WGS) entry which is preliminary data.</text>
</comment>
<dbReference type="GO" id="GO:0008270">
    <property type="term" value="F:zinc ion binding"/>
    <property type="evidence" value="ECO:0007669"/>
    <property type="project" value="InterPro"/>
</dbReference>
<proteinExistence type="predicted"/>
<name>A0AAD9W739_PHOAM</name>
<keyword evidence="3" id="KW-0812">Transmembrane</keyword>
<dbReference type="Pfam" id="PF04082">
    <property type="entry name" value="Fungal_trans"/>
    <property type="match status" value="1"/>
</dbReference>
<evidence type="ECO:0000313" key="5">
    <source>
        <dbReference type="EMBL" id="KAK2608350.1"/>
    </source>
</evidence>
<keyword evidence="3" id="KW-1133">Transmembrane helix</keyword>
<keyword evidence="1" id="KW-0539">Nucleus</keyword>
<dbReference type="GO" id="GO:0006351">
    <property type="term" value="P:DNA-templated transcription"/>
    <property type="evidence" value="ECO:0007669"/>
    <property type="project" value="InterPro"/>
</dbReference>
<reference evidence="5" key="1">
    <citation type="submission" date="2023-06" db="EMBL/GenBank/DDBJ databases">
        <authorList>
            <person name="Noh H."/>
        </authorList>
    </citation>
    <scope>NUCLEOTIDE SEQUENCE</scope>
    <source>
        <strain evidence="5">DUCC20226</strain>
    </source>
</reference>
<dbReference type="CDD" id="cd12148">
    <property type="entry name" value="fungal_TF_MHR"/>
    <property type="match status" value="1"/>
</dbReference>
<dbReference type="PANTHER" id="PTHR46910">
    <property type="entry name" value="TRANSCRIPTION FACTOR PDR1"/>
    <property type="match status" value="1"/>
</dbReference>
<gene>
    <name evidence="5" type="ORF">N8I77_006968</name>
</gene>
<dbReference type="Proteomes" id="UP001265746">
    <property type="component" value="Unassembled WGS sequence"/>
</dbReference>
<dbReference type="PANTHER" id="PTHR46910:SF25">
    <property type="entry name" value="ABC-TRANSPORTER-REGULATING TRANSCRIPTION FACTOR"/>
    <property type="match status" value="1"/>
</dbReference>
<keyword evidence="6" id="KW-1185">Reference proteome</keyword>
<dbReference type="InterPro" id="IPR007219">
    <property type="entry name" value="XnlR_reg_dom"/>
</dbReference>